<keyword evidence="4" id="KW-1185">Reference proteome</keyword>
<dbReference type="SUPFAM" id="SSF51735">
    <property type="entry name" value="NAD(P)-binding Rossmann-fold domains"/>
    <property type="match status" value="1"/>
</dbReference>
<reference evidence="3 4" key="1">
    <citation type="journal article" date="2012" name="Genet. Mol. Biol.">
        <title>Analysis of 16S rRNA and mxaF genes revealing insights into Methylobacterium niche-specific plant association.</title>
        <authorList>
            <person name="Dourado M.N."/>
            <person name="Andreote F.D."/>
            <person name="Dini-Andreote F."/>
            <person name="Conti R."/>
            <person name="Araujo J.M."/>
            <person name="Araujo W.L."/>
        </authorList>
    </citation>
    <scope>NUCLEOTIDE SEQUENCE [LARGE SCALE GENOMIC DNA]</scope>
    <source>
        <strain evidence="3 4">SR1.6/4</strain>
    </source>
</reference>
<dbReference type="PANTHER" id="PTHR24321:SF8">
    <property type="entry name" value="ESTRADIOL 17-BETA-DEHYDROGENASE 8-RELATED"/>
    <property type="match status" value="1"/>
</dbReference>
<dbReference type="CDD" id="cd05233">
    <property type="entry name" value="SDR_c"/>
    <property type="match status" value="1"/>
</dbReference>
<dbReference type="Proteomes" id="UP001349262">
    <property type="component" value="Unassembled WGS sequence"/>
</dbReference>
<keyword evidence="2" id="KW-0560">Oxidoreductase</keyword>
<dbReference type="PANTHER" id="PTHR24321">
    <property type="entry name" value="DEHYDROGENASES, SHORT CHAIN"/>
    <property type="match status" value="1"/>
</dbReference>
<dbReference type="EMBL" id="MLBY01000003">
    <property type="protein sequence ID" value="MEE7456064.1"/>
    <property type="molecule type" value="Genomic_DNA"/>
</dbReference>
<accession>A0ABU7T686</accession>
<dbReference type="NCBIfam" id="NF005559">
    <property type="entry name" value="PRK07231.1"/>
    <property type="match status" value="1"/>
</dbReference>
<protein>
    <submittedName>
        <fullName evidence="3">Oxidoreductase</fullName>
    </submittedName>
</protein>
<evidence type="ECO:0000256" key="2">
    <source>
        <dbReference type="ARBA" id="ARBA00023002"/>
    </source>
</evidence>
<dbReference type="Pfam" id="PF13561">
    <property type="entry name" value="adh_short_C2"/>
    <property type="match status" value="1"/>
</dbReference>
<gene>
    <name evidence="3" type="ORF">MRSR164_04365</name>
</gene>
<dbReference type="Gene3D" id="3.40.50.720">
    <property type="entry name" value="NAD(P)-binding Rossmann-like Domain"/>
    <property type="match status" value="1"/>
</dbReference>
<dbReference type="PRINTS" id="PR00081">
    <property type="entry name" value="GDHRDH"/>
</dbReference>
<organism evidence="3 4">
    <name type="scientific">Methylobacterium radiotolerans</name>
    <dbReference type="NCBI Taxonomy" id="31998"/>
    <lineage>
        <taxon>Bacteria</taxon>
        <taxon>Pseudomonadati</taxon>
        <taxon>Pseudomonadota</taxon>
        <taxon>Alphaproteobacteria</taxon>
        <taxon>Hyphomicrobiales</taxon>
        <taxon>Methylobacteriaceae</taxon>
        <taxon>Methylobacterium</taxon>
    </lineage>
</organism>
<evidence type="ECO:0000256" key="1">
    <source>
        <dbReference type="ARBA" id="ARBA00006484"/>
    </source>
</evidence>
<proteinExistence type="inferred from homology"/>
<name>A0ABU7T686_9HYPH</name>
<comment type="caution">
    <text evidence="3">The sequence shown here is derived from an EMBL/GenBank/DDBJ whole genome shotgun (WGS) entry which is preliminary data.</text>
</comment>
<dbReference type="InterPro" id="IPR002347">
    <property type="entry name" value="SDR_fam"/>
</dbReference>
<evidence type="ECO:0000313" key="3">
    <source>
        <dbReference type="EMBL" id="MEE7456064.1"/>
    </source>
</evidence>
<evidence type="ECO:0000313" key="4">
    <source>
        <dbReference type="Proteomes" id="UP001349262"/>
    </source>
</evidence>
<dbReference type="InterPro" id="IPR036291">
    <property type="entry name" value="NAD(P)-bd_dom_sf"/>
</dbReference>
<comment type="similarity">
    <text evidence="1">Belongs to the short-chain dehydrogenases/reductases (SDR) family.</text>
</comment>
<sequence length="255" mass="26404">MNPVYDFFNKVALVSGAKGGMGLATAEAFARSGAAVILGDVDEGAVQEAAAKLTSAGHKAVGMACDVSDEAQAAALVARAVNEFGRLDFAYNNAGIQAPPSDAADETAEEFDKVQAVNLRGIWACMKHELKQMRAQGSGAIVNCSSLGGLVGLPERVAYHASKHGVIGLTKSAALEYAPRGVRINAICPGVIETPMVADMLKTQKAAMDEFLKQQPIGRLGTAEEMAQSVLWLCSPGASFVVGVALPVDGGFTAH</sequence>
<dbReference type="PRINTS" id="PR00080">
    <property type="entry name" value="SDRFAMILY"/>
</dbReference>